<sequence>MTARPSSSSLSPSSPGFEDELAKARQEIASLKATNASLRHRLRDSQSALSSPPTSFPHSVLQVSADRIIVHAQGHNVFSKHRHISELIGQPFLQQPRGLRRHRYFVEHALQGHFQHKVFAEKTKSYHFWYLPQVHFRKVTGVSIIGQVDMEPSAYEQLTEGGWLYDYATHTLVCAPEMLRLHDLEPAVHEDALAKILARVHREDADRVTLWFAQLSKQAPLLQEEIYRIHTRRGRVQHLALSATLHYDDEGHPTKVAGTVRKIPTPPKAPSFSPDQFDQLDLLNNANVAVLSIDFDWKLQYMNRCAAKMLGKKQKSSVGKPLQDVCAEAITPYCLEKNLKTALEHRRAVRFETYHAPRETWLEIQATPYEGGLSVFFNDIGRLKEMEQALRSLNHAKDQFFSILAHDLRSPFATIMSLTNLASTYGSDISQEDLQACMLRLHHVTQNTHKLLDNLLLWSKAQMNQLQCASQQIALRQTVEVCMELYREDAREKGLTLLNTVSETVAVWADQHMVETILRNLLHNAIKFTKNGTITVAAQVEDDYVAISVTDTGTGIAPDLLETLFNFDSLTTVRGTNGEKGSGLGLNLCNELVRKNGGSLQVSSQQGKGTAFTFSLPLRAATA</sequence>
<name>A0A1G9F2W2_9BACT</name>
<keyword evidence="5" id="KW-0418">Kinase</keyword>
<feature type="domain" description="Histidine kinase" evidence="8">
    <location>
        <begin position="403"/>
        <end position="620"/>
    </location>
</feature>
<dbReference type="CDD" id="cd00082">
    <property type="entry name" value="HisKA"/>
    <property type="match status" value="1"/>
</dbReference>
<dbReference type="PROSITE" id="PS50109">
    <property type="entry name" value="HIS_KIN"/>
    <property type="match status" value="1"/>
</dbReference>
<evidence type="ECO:0000259" key="8">
    <source>
        <dbReference type="PROSITE" id="PS50109"/>
    </source>
</evidence>
<dbReference type="InterPro" id="IPR003661">
    <property type="entry name" value="HisK_dim/P_dom"/>
</dbReference>
<keyword evidence="4" id="KW-0808">Transferase</keyword>
<dbReference type="SUPFAM" id="SSF55874">
    <property type="entry name" value="ATPase domain of HSP90 chaperone/DNA topoisomerase II/histidine kinase"/>
    <property type="match status" value="1"/>
</dbReference>
<dbReference type="InterPro" id="IPR036890">
    <property type="entry name" value="HATPase_C_sf"/>
</dbReference>
<evidence type="ECO:0000256" key="6">
    <source>
        <dbReference type="ARBA" id="ARBA00023012"/>
    </source>
</evidence>
<dbReference type="InterPro" id="IPR005467">
    <property type="entry name" value="His_kinase_dom"/>
</dbReference>
<dbReference type="InterPro" id="IPR004358">
    <property type="entry name" value="Sig_transdc_His_kin-like_C"/>
</dbReference>
<dbReference type="RefSeq" id="WP_089681645.1">
    <property type="nucleotide sequence ID" value="NZ_FNFO01000003.1"/>
</dbReference>
<dbReference type="EC" id="2.7.13.3" evidence="2"/>
<accession>A0A1G9F2W2</accession>
<evidence type="ECO:0000256" key="1">
    <source>
        <dbReference type="ARBA" id="ARBA00000085"/>
    </source>
</evidence>
<dbReference type="EMBL" id="FNFO01000003">
    <property type="protein sequence ID" value="SDK82678.1"/>
    <property type="molecule type" value="Genomic_DNA"/>
</dbReference>
<organism evidence="9 10">
    <name type="scientific">Catalinimonas alkaloidigena</name>
    <dbReference type="NCBI Taxonomy" id="1075417"/>
    <lineage>
        <taxon>Bacteria</taxon>
        <taxon>Pseudomonadati</taxon>
        <taxon>Bacteroidota</taxon>
        <taxon>Cytophagia</taxon>
        <taxon>Cytophagales</taxon>
        <taxon>Catalimonadaceae</taxon>
        <taxon>Catalinimonas</taxon>
    </lineage>
</organism>
<dbReference type="PANTHER" id="PTHR43711">
    <property type="entry name" value="TWO-COMPONENT HISTIDINE KINASE"/>
    <property type="match status" value="1"/>
</dbReference>
<dbReference type="InterPro" id="IPR050736">
    <property type="entry name" value="Sensor_HK_Regulatory"/>
</dbReference>
<dbReference type="InterPro" id="IPR013656">
    <property type="entry name" value="PAS_4"/>
</dbReference>
<evidence type="ECO:0000256" key="7">
    <source>
        <dbReference type="SAM" id="MobiDB-lite"/>
    </source>
</evidence>
<dbReference type="PANTHER" id="PTHR43711:SF1">
    <property type="entry name" value="HISTIDINE KINASE 1"/>
    <property type="match status" value="1"/>
</dbReference>
<dbReference type="Pfam" id="PF08447">
    <property type="entry name" value="PAS_3"/>
    <property type="match status" value="1"/>
</dbReference>
<dbReference type="OrthoDB" id="9810447at2"/>
<dbReference type="InterPro" id="IPR035965">
    <property type="entry name" value="PAS-like_dom_sf"/>
</dbReference>
<dbReference type="STRING" id="1075417.SAMN05421823_103655"/>
<dbReference type="Gene3D" id="3.30.565.10">
    <property type="entry name" value="Histidine kinase-like ATPase, C-terminal domain"/>
    <property type="match status" value="1"/>
</dbReference>
<protein>
    <recommendedName>
        <fullName evidence="2">histidine kinase</fullName>
        <ecNumber evidence="2">2.7.13.3</ecNumber>
    </recommendedName>
</protein>
<gene>
    <name evidence="9" type="ORF">SAMN05421823_103655</name>
</gene>
<evidence type="ECO:0000256" key="5">
    <source>
        <dbReference type="ARBA" id="ARBA00022777"/>
    </source>
</evidence>
<keyword evidence="10" id="KW-1185">Reference proteome</keyword>
<dbReference type="InterPro" id="IPR000014">
    <property type="entry name" value="PAS"/>
</dbReference>
<dbReference type="SUPFAM" id="SSF55785">
    <property type="entry name" value="PYP-like sensor domain (PAS domain)"/>
    <property type="match status" value="2"/>
</dbReference>
<dbReference type="SUPFAM" id="SSF47384">
    <property type="entry name" value="Homodimeric domain of signal transducing histidine kinase"/>
    <property type="match status" value="1"/>
</dbReference>
<proteinExistence type="predicted"/>
<dbReference type="GO" id="GO:0000155">
    <property type="term" value="F:phosphorelay sensor kinase activity"/>
    <property type="evidence" value="ECO:0007669"/>
    <property type="project" value="InterPro"/>
</dbReference>
<evidence type="ECO:0000313" key="9">
    <source>
        <dbReference type="EMBL" id="SDK82678.1"/>
    </source>
</evidence>
<dbReference type="InterPro" id="IPR013655">
    <property type="entry name" value="PAS_fold_3"/>
</dbReference>
<keyword evidence="6" id="KW-0902">Two-component regulatory system</keyword>
<reference evidence="9 10" key="1">
    <citation type="submission" date="2016-10" db="EMBL/GenBank/DDBJ databases">
        <authorList>
            <person name="de Groot N.N."/>
        </authorList>
    </citation>
    <scope>NUCLEOTIDE SEQUENCE [LARGE SCALE GENOMIC DNA]</scope>
    <source>
        <strain evidence="9 10">DSM 25186</strain>
    </source>
</reference>
<dbReference type="Gene3D" id="3.30.450.20">
    <property type="entry name" value="PAS domain"/>
    <property type="match status" value="2"/>
</dbReference>
<dbReference type="Proteomes" id="UP000198510">
    <property type="component" value="Unassembled WGS sequence"/>
</dbReference>
<dbReference type="CDD" id="cd00130">
    <property type="entry name" value="PAS"/>
    <property type="match status" value="1"/>
</dbReference>
<dbReference type="PRINTS" id="PR00344">
    <property type="entry name" value="BCTRLSENSOR"/>
</dbReference>
<dbReference type="Gene3D" id="1.10.287.130">
    <property type="match status" value="1"/>
</dbReference>
<dbReference type="SMART" id="SM00387">
    <property type="entry name" value="HATPase_c"/>
    <property type="match status" value="1"/>
</dbReference>
<dbReference type="Pfam" id="PF02518">
    <property type="entry name" value="HATPase_c"/>
    <property type="match status" value="1"/>
</dbReference>
<feature type="region of interest" description="Disordered" evidence="7">
    <location>
        <begin position="1"/>
        <end position="23"/>
    </location>
</feature>
<evidence type="ECO:0000256" key="2">
    <source>
        <dbReference type="ARBA" id="ARBA00012438"/>
    </source>
</evidence>
<feature type="compositionally biased region" description="Low complexity" evidence="7">
    <location>
        <begin position="1"/>
        <end position="15"/>
    </location>
</feature>
<comment type="catalytic activity">
    <reaction evidence="1">
        <text>ATP + protein L-histidine = ADP + protein N-phospho-L-histidine.</text>
        <dbReference type="EC" id="2.7.13.3"/>
    </reaction>
</comment>
<dbReference type="Pfam" id="PF08448">
    <property type="entry name" value="PAS_4"/>
    <property type="match status" value="1"/>
</dbReference>
<evidence type="ECO:0000256" key="3">
    <source>
        <dbReference type="ARBA" id="ARBA00022553"/>
    </source>
</evidence>
<dbReference type="InterPro" id="IPR003594">
    <property type="entry name" value="HATPase_dom"/>
</dbReference>
<evidence type="ECO:0000313" key="10">
    <source>
        <dbReference type="Proteomes" id="UP000198510"/>
    </source>
</evidence>
<dbReference type="InterPro" id="IPR036097">
    <property type="entry name" value="HisK_dim/P_sf"/>
</dbReference>
<dbReference type="AlphaFoldDB" id="A0A1G9F2W2"/>
<keyword evidence="3" id="KW-0597">Phosphoprotein</keyword>
<dbReference type="SMART" id="SM00388">
    <property type="entry name" value="HisKA"/>
    <property type="match status" value="1"/>
</dbReference>
<evidence type="ECO:0000256" key="4">
    <source>
        <dbReference type="ARBA" id="ARBA00022679"/>
    </source>
</evidence>